<name>A0ABR1TQ93_9PEZI</name>
<dbReference type="Gene3D" id="3.40.50.720">
    <property type="entry name" value="NAD(P)-binding Rossmann-like Domain"/>
    <property type="match status" value="1"/>
</dbReference>
<dbReference type="Pfam" id="PF00106">
    <property type="entry name" value="adh_short"/>
    <property type="match status" value="1"/>
</dbReference>
<dbReference type="EMBL" id="JAQQWM010000009">
    <property type="protein sequence ID" value="KAK8047899.1"/>
    <property type="molecule type" value="Genomic_DNA"/>
</dbReference>
<evidence type="ECO:0000256" key="2">
    <source>
        <dbReference type="ARBA" id="ARBA00022857"/>
    </source>
</evidence>
<dbReference type="InterPro" id="IPR002347">
    <property type="entry name" value="SDR_fam"/>
</dbReference>
<reference evidence="4 5" key="1">
    <citation type="submission" date="2023-01" db="EMBL/GenBank/DDBJ databases">
        <title>Analysis of 21 Apiospora genomes using comparative genomics revels a genus with tremendous synthesis potential of carbohydrate active enzymes and secondary metabolites.</title>
        <authorList>
            <person name="Sorensen T."/>
        </authorList>
    </citation>
    <scope>NUCLEOTIDE SEQUENCE [LARGE SCALE GENOMIC DNA]</scope>
    <source>
        <strain evidence="4 5">CBS 83171</strain>
    </source>
</reference>
<proteinExistence type="inferred from homology"/>
<dbReference type="SUPFAM" id="SSF51735">
    <property type="entry name" value="NAD(P)-binding Rossmann-fold domains"/>
    <property type="match status" value="1"/>
</dbReference>
<sequence>MERQVVILITGVNKGIGQELARRYLLRPNHTVVGSIRCDELSPEVADLKATQPAPGSQLHLVHIESTSASDPSQAVEAIKGLGIEHLDVVVANAGGGPFPVIPLDSVDVHDMMTTFQTNAVSPLLLYQVCKPLLEKASSPKWISVSTGGGSISMIGTIRSYIGPAYGASKAALNWITSLVQTGPGNAVAQMFGMEKATHTIEHCVERMMNITDNATRQETSGKFIRAIEGTEMDW</sequence>
<keyword evidence="3" id="KW-0560">Oxidoreductase</keyword>
<evidence type="ECO:0000313" key="4">
    <source>
        <dbReference type="EMBL" id="KAK8047899.1"/>
    </source>
</evidence>
<accession>A0ABR1TQ93</accession>
<organism evidence="4 5">
    <name type="scientific">Apiospora saccharicola</name>
    <dbReference type="NCBI Taxonomy" id="335842"/>
    <lineage>
        <taxon>Eukaryota</taxon>
        <taxon>Fungi</taxon>
        <taxon>Dikarya</taxon>
        <taxon>Ascomycota</taxon>
        <taxon>Pezizomycotina</taxon>
        <taxon>Sordariomycetes</taxon>
        <taxon>Xylariomycetidae</taxon>
        <taxon>Amphisphaeriales</taxon>
        <taxon>Apiosporaceae</taxon>
        <taxon>Apiospora</taxon>
    </lineage>
</organism>
<dbReference type="PANTHER" id="PTHR43544">
    <property type="entry name" value="SHORT-CHAIN DEHYDROGENASE/REDUCTASE"/>
    <property type="match status" value="1"/>
</dbReference>
<keyword evidence="2" id="KW-0521">NADP</keyword>
<dbReference type="PRINTS" id="PR00081">
    <property type="entry name" value="GDHRDH"/>
</dbReference>
<comment type="caution">
    <text evidence="4">The sequence shown here is derived from an EMBL/GenBank/DDBJ whole genome shotgun (WGS) entry which is preliminary data.</text>
</comment>
<comment type="similarity">
    <text evidence="1">Belongs to the short-chain dehydrogenases/reductases (SDR) family.</text>
</comment>
<gene>
    <name evidence="4" type="ORF">PG996_015963</name>
</gene>
<evidence type="ECO:0000256" key="3">
    <source>
        <dbReference type="ARBA" id="ARBA00023002"/>
    </source>
</evidence>
<protein>
    <submittedName>
        <fullName evidence="4">Uncharacterized protein</fullName>
    </submittedName>
</protein>
<evidence type="ECO:0000256" key="1">
    <source>
        <dbReference type="ARBA" id="ARBA00006484"/>
    </source>
</evidence>
<dbReference type="InterPro" id="IPR051468">
    <property type="entry name" value="Fungal_SecMetab_SDRs"/>
</dbReference>
<evidence type="ECO:0000313" key="5">
    <source>
        <dbReference type="Proteomes" id="UP001446871"/>
    </source>
</evidence>
<dbReference type="InterPro" id="IPR036291">
    <property type="entry name" value="NAD(P)-bd_dom_sf"/>
</dbReference>
<dbReference type="Proteomes" id="UP001446871">
    <property type="component" value="Unassembled WGS sequence"/>
</dbReference>
<keyword evidence="5" id="KW-1185">Reference proteome</keyword>
<dbReference type="PANTHER" id="PTHR43544:SF7">
    <property type="entry name" value="NADB-LER2"/>
    <property type="match status" value="1"/>
</dbReference>